<evidence type="ECO:0000313" key="2">
    <source>
        <dbReference type="Proteomes" id="UP000663722"/>
    </source>
</evidence>
<name>A0A975BXD8_9BACT</name>
<keyword evidence="2" id="KW-1185">Reference proteome</keyword>
<accession>A0A975BXD8</accession>
<gene>
    <name evidence="1" type="ORF">dnm_089970</name>
</gene>
<sequence>MAQILPLFMGSYLFSRKQKKLILSERKKGVCDCCHRRAKKIRFISLPP</sequence>
<dbReference type="AlphaFoldDB" id="A0A975BXD8"/>
<protein>
    <submittedName>
        <fullName evidence="1">Uncharacterized protein</fullName>
    </submittedName>
</protein>
<dbReference type="KEGG" id="dmm:dnm_089970"/>
<organism evidence="1 2">
    <name type="scientific">Desulfonema magnum</name>
    <dbReference type="NCBI Taxonomy" id="45655"/>
    <lineage>
        <taxon>Bacteria</taxon>
        <taxon>Pseudomonadati</taxon>
        <taxon>Thermodesulfobacteriota</taxon>
        <taxon>Desulfobacteria</taxon>
        <taxon>Desulfobacterales</taxon>
        <taxon>Desulfococcaceae</taxon>
        <taxon>Desulfonema</taxon>
    </lineage>
</organism>
<proteinExistence type="predicted"/>
<reference evidence="1" key="1">
    <citation type="journal article" date="2021" name="Microb. Physiol.">
        <title>Proteogenomic Insights into the Physiology of Marine, Sulfate-Reducing, Filamentous Desulfonema limicola and Desulfonema magnum.</title>
        <authorList>
            <person name="Schnaars V."/>
            <person name="Wohlbrand L."/>
            <person name="Scheve S."/>
            <person name="Hinrichs C."/>
            <person name="Reinhardt R."/>
            <person name="Rabus R."/>
        </authorList>
    </citation>
    <scope>NUCLEOTIDE SEQUENCE</scope>
    <source>
        <strain evidence="1">4be13</strain>
    </source>
</reference>
<dbReference type="Proteomes" id="UP000663722">
    <property type="component" value="Chromosome"/>
</dbReference>
<evidence type="ECO:0000313" key="1">
    <source>
        <dbReference type="EMBL" id="QTA92904.1"/>
    </source>
</evidence>
<dbReference type="EMBL" id="CP061800">
    <property type="protein sequence ID" value="QTA92904.1"/>
    <property type="molecule type" value="Genomic_DNA"/>
</dbReference>